<protein>
    <submittedName>
        <fullName evidence="2">Uncharacterized protein</fullName>
    </submittedName>
</protein>
<evidence type="ECO:0000313" key="3">
    <source>
        <dbReference type="Proteomes" id="UP000239415"/>
    </source>
</evidence>
<keyword evidence="3" id="KW-1185">Reference proteome</keyword>
<accession>A0A2T0K5P6</accession>
<proteinExistence type="predicted"/>
<dbReference type="Proteomes" id="UP000239415">
    <property type="component" value="Unassembled WGS sequence"/>
</dbReference>
<dbReference type="AlphaFoldDB" id="A0A2T0K5P6"/>
<evidence type="ECO:0000256" key="1">
    <source>
        <dbReference type="SAM" id="MobiDB-lite"/>
    </source>
</evidence>
<sequence>MSGGSQSVSVRTRSGTVDGELERYDTARRMGDHVRGSGIEAPEQLRGVPGVVGDGEPVRHGAVGVTGADLADHPKTPQFRVGGQWREQTASPPTSEPPESEYVRGGFVMMKPPEVGAPVPVQADLDAIIGL</sequence>
<comment type="caution">
    <text evidence="2">The sequence shown here is derived from an EMBL/GenBank/DDBJ whole genome shotgun (WGS) entry which is preliminary data.</text>
</comment>
<feature type="compositionally biased region" description="Basic and acidic residues" evidence="1">
    <location>
        <begin position="20"/>
        <end position="35"/>
    </location>
</feature>
<name>A0A2T0K5P6_9ACTN</name>
<feature type="compositionally biased region" description="Polar residues" evidence="1">
    <location>
        <begin position="1"/>
        <end position="15"/>
    </location>
</feature>
<dbReference type="EMBL" id="PVMZ01000013">
    <property type="protein sequence ID" value="PRX18270.1"/>
    <property type="molecule type" value="Genomic_DNA"/>
</dbReference>
<feature type="region of interest" description="Disordered" evidence="1">
    <location>
        <begin position="1"/>
        <end position="102"/>
    </location>
</feature>
<organism evidence="2 3">
    <name type="scientific">Actinoplanes italicus</name>
    <dbReference type="NCBI Taxonomy" id="113567"/>
    <lineage>
        <taxon>Bacteria</taxon>
        <taxon>Bacillati</taxon>
        <taxon>Actinomycetota</taxon>
        <taxon>Actinomycetes</taxon>
        <taxon>Micromonosporales</taxon>
        <taxon>Micromonosporaceae</taxon>
        <taxon>Actinoplanes</taxon>
    </lineage>
</organism>
<evidence type="ECO:0000313" key="2">
    <source>
        <dbReference type="EMBL" id="PRX18270.1"/>
    </source>
</evidence>
<dbReference type="RefSeq" id="WP_203737332.1">
    <property type="nucleotide sequence ID" value="NZ_BOMO01000099.1"/>
</dbReference>
<reference evidence="2 3" key="1">
    <citation type="submission" date="2018-03" db="EMBL/GenBank/DDBJ databases">
        <title>Genomic Encyclopedia of Archaeal and Bacterial Type Strains, Phase II (KMG-II): from individual species to whole genera.</title>
        <authorList>
            <person name="Goeker M."/>
        </authorList>
    </citation>
    <scope>NUCLEOTIDE SEQUENCE [LARGE SCALE GENOMIC DNA]</scope>
    <source>
        <strain evidence="2 3">DSM 43146</strain>
    </source>
</reference>
<gene>
    <name evidence="2" type="ORF">CLV67_113103</name>
</gene>